<dbReference type="Proteomes" id="UP000002508">
    <property type="component" value="Chromosome"/>
</dbReference>
<dbReference type="GO" id="GO:0002949">
    <property type="term" value="P:tRNA threonylcarbamoyladenosine modification"/>
    <property type="evidence" value="ECO:0007669"/>
    <property type="project" value="InterPro"/>
</dbReference>
<dbReference type="RefSeq" id="WP_015940394.1">
    <property type="nucleotide sequence ID" value="NC_011831.1"/>
</dbReference>
<evidence type="ECO:0000259" key="1">
    <source>
        <dbReference type="Pfam" id="PF00814"/>
    </source>
</evidence>
<organism evidence="2 3">
    <name type="scientific">Chloroflexus aggregans (strain MD-66 / DSM 9485)</name>
    <dbReference type="NCBI Taxonomy" id="326427"/>
    <lineage>
        <taxon>Bacteria</taxon>
        <taxon>Bacillati</taxon>
        <taxon>Chloroflexota</taxon>
        <taxon>Chloroflexia</taxon>
        <taxon>Chloroflexales</taxon>
        <taxon>Chloroflexineae</taxon>
        <taxon>Chloroflexaceae</taxon>
        <taxon>Chloroflexus</taxon>
    </lineage>
</organism>
<name>B8GA20_CHLAD</name>
<proteinExistence type="predicted"/>
<dbReference type="GO" id="GO:0006508">
    <property type="term" value="P:proteolysis"/>
    <property type="evidence" value="ECO:0007669"/>
    <property type="project" value="UniProtKB-KW"/>
</dbReference>
<dbReference type="EMBL" id="CP001337">
    <property type="protein sequence ID" value="ACL24535.1"/>
    <property type="molecule type" value="Genomic_DNA"/>
</dbReference>
<dbReference type="GO" id="GO:0008233">
    <property type="term" value="F:peptidase activity"/>
    <property type="evidence" value="ECO:0007669"/>
    <property type="project" value="UniProtKB-KW"/>
</dbReference>
<dbReference type="OrthoDB" id="9784166at2"/>
<dbReference type="STRING" id="326427.Cagg_1634"/>
<dbReference type="InterPro" id="IPR043129">
    <property type="entry name" value="ATPase_NBD"/>
</dbReference>
<evidence type="ECO:0000313" key="3">
    <source>
        <dbReference type="Proteomes" id="UP000002508"/>
    </source>
</evidence>
<evidence type="ECO:0000313" key="2">
    <source>
        <dbReference type="EMBL" id="ACL24535.1"/>
    </source>
</evidence>
<dbReference type="InterPro" id="IPR000905">
    <property type="entry name" value="Gcp-like_dom"/>
</dbReference>
<dbReference type="NCBIfam" id="TIGR03725">
    <property type="entry name" value="T6A_YeaZ"/>
    <property type="match status" value="1"/>
</dbReference>
<sequence>MLLAIDTATALTGLALYGPNGPLAESVWESGRNHTSQLLPQIDTLLRYVGATPADLTVLAVSLGPGSWSGLRVGLSLAKGMALAGDLPLIGIATLEALAYQYLPLLLPVYPLIRLGRERYATAPFAVRDRLERLGPDRNLTLSELCAMVSEGAFFCGDLDAATIAGLQRGLGERAVFPTPAARLRRPSFLAELAWQRHLERHYDDLATLEPIYLGEPVRAPVAGA</sequence>
<dbReference type="PANTHER" id="PTHR11735:SF11">
    <property type="entry name" value="TRNA THREONYLCARBAMOYLADENOSINE BIOSYNTHESIS PROTEIN TSAB"/>
    <property type="match status" value="1"/>
</dbReference>
<dbReference type="SUPFAM" id="SSF53067">
    <property type="entry name" value="Actin-like ATPase domain"/>
    <property type="match status" value="1"/>
</dbReference>
<reference evidence="2" key="1">
    <citation type="submission" date="2008-12" db="EMBL/GenBank/DDBJ databases">
        <title>Complete sequence of Chloroflexus aggregans DSM 9485.</title>
        <authorList>
            <consortium name="US DOE Joint Genome Institute"/>
            <person name="Lucas S."/>
            <person name="Copeland A."/>
            <person name="Lapidus A."/>
            <person name="Glavina del Rio T."/>
            <person name="Dalin E."/>
            <person name="Tice H."/>
            <person name="Pitluck S."/>
            <person name="Foster B."/>
            <person name="Larimer F."/>
            <person name="Land M."/>
            <person name="Hauser L."/>
            <person name="Kyrpides N."/>
            <person name="Mikhailova N."/>
            <person name="Bryant D."/>
            <person name="Richardson P."/>
        </authorList>
    </citation>
    <scope>NUCLEOTIDE SEQUENCE</scope>
    <source>
        <strain evidence="2">DSM 9485</strain>
    </source>
</reference>
<dbReference type="Pfam" id="PF00814">
    <property type="entry name" value="TsaD"/>
    <property type="match status" value="1"/>
</dbReference>
<feature type="domain" description="Gcp-like" evidence="1">
    <location>
        <begin position="31"/>
        <end position="103"/>
    </location>
</feature>
<dbReference type="eggNOG" id="COG1214">
    <property type="taxonomic scope" value="Bacteria"/>
</dbReference>
<dbReference type="KEGG" id="cag:Cagg_1634"/>
<dbReference type="GO" id="GO:0005829">
    <property type="term" value="C:cytosol"/>
    <property type="evidence" value="ECO:0007669"/>
    <property type="project" value="TreeGrafter"/>
</dbReference>
<dbReference type="Gene3D" id="3.30.420.40">
    <property type="match status" value="1"/>
</dbReference>
<keyword evidence="3" id="KW-1185">Reference proteome</keyword>
<dbReference type="InterPro" id="IPR022496">
    <property type="entry name" value="T6A_TsaB"/>
</dbReference>
<gene>
    <name evidence="2" type="ordered locus">Cagg_1634</name>
</gene>
<accession>B8GA20</accession>
<dbReference type="PANTHER" id="PTHR11735">
    <property type="entry name" value="TRNA N6-ADENOSINE THREONYLCARBAMOYLTRANSFERASE"/>
    <property type="match status" value="1"/>
</dbReference>
<dbReference type="AlphaFoldDB" id="B8GA20"/>
<protein>
    <submittedName>
        <fullName evidence="2">Peptidase M22 glycoprotease</fullName>
    </submittedName>
</protein>
<dbReference type="HOGENOM" id="CLU_064886_0_0_0"/>